<evidence type="ECO:0000313" key="3">
    <source>
        <dbReference type="Proteomes" id="UP000193944"/>
    </source>
</evidence>
<dbReference type="Pfam" id="PF13637">
    <property type="entry name" value="Ank_4"/>
    <property type="match status" value="1"/>
</dbReference>
<dbReference type="PANTHER" id="PTHR44207">
    <property type="entry name" value="SURFACE ANTIGEN BSPA-LIKE-RELATED"/>
    <property type="match status" value="1"/>
</dbReference>
<dbReference type="PROSITE" id="PS50297">
    <property type="entry name" value="ANK_REP_REGION"/>
    <property type="match status" value="2"/>
</dbReference>
<protein>
    <submittedName>
        <fullName evidence="2">Ankyrin</fullName>
    </submittedName>
</protein>
<proteinExistence type="predicted"/>
<dbReference type="SUPFAM" id="SSF48403">
    <property type="entry name" value="Ankyrin repeat"/>
    <property type="match status" value="1"/>
</dbReference>
<comment type="caution">
    <text evidence="2">The sequence shown here is derived from an EMBL/GenBank/DDBJ whole genome shotgun (WGS) entry which is preliminary data.</text>
</comment>
<feature type="repeat" description="ANK" evidence="1">
    <location>
        <begin position="1"/>
        <end position="27"/>
    </location>
</feature>
<dbReference type="PROSITE" id="PS50088">
    <property type="entry name" value="ANK_REPEAT"/>
    <property type="match status" value="3"/>
</dbReference>
<dbReference type="OrthoDB" id="539213at2759"/>
<accession>A0A1Y1VU91</accession>
<feature type="repeat" description="ANK" evidence="1">
    <location>
        <begin position="163"/>
        <end position="195"/>
    </location>
</feature>
<dbReference type="STRING" id="1754192.A0A1Y1VU91"/>
<reference evidence="2 3" key="1">
    <citation type="submission" date="2016-08" db="EMBL/GenBank/DDBJ databases">
        <title>A Parts List for Fungal Cellulosomes Revealed by Comparative Genomics.</title>
        <authorList>
            <consortium name="DOE Joint Genome Institute"/>
            <person name="Haitjema C.H."/>
            <person name="Gilmore S.P."/>
            <person name="Henske J.K."/>
            <person name="Solomon K.V."/>
            <person name="De Groot R."/>
            <person name="Kuo A."/>
            <person name="Mondo S.J."/>
            <person name="Salamov A.A."/>
            <person name="Labutti K."/>
            <person name="Zhao Z."/>
            <person name="Chiniquy J."/>
            <person name="Barry K."/>
            <person name="Brewer H.M."/>
            <person name="Purvine S.O."/>
            <person name="Wright A.T."/>
            <person name="Boxma B."/>
            <person name="Van Alen T."/>
            <person name="Hackstein J.H."/>
            <person name="Baker S.E."/>
            <person name="Grigoriev I.V."/>
            <person name="O'Malley M.A."/>
        </authorList>
    </citation>
    <scope>NUCLEOTIDE SEQUENCE [LARGE SCALE GENOMIC DNA]</scope>
    <source>
        <strain evidence="2 3">S4</strain>
    </source>
</reference>
<dbReference type="Pfam" id="PF00023">
    <property type="entry name" value="Ank"/>
    <property type="match status" value="1"/>
</dbReference>
<dbReference type="Pfam" id="PF12796">
    <property type="entry name" value="Ank_2"/>
    <property type="match status" value="1"/>
</dbReference>
<reference evidence="2 3" key="2">
    <citation type="submission" date="2016-08" db="EMBL/GenBank/DDBJ databases">
        <title>Pervasive Adenine N6-methylation of Active Genes in Fungi.</title>
        <authorList>
            <consortium name="DOE Joint Genome Institute"/>
            <person name="Mondo S.J."/>
            <person name="Dannebaum R.O."/>
            <person name="Kuo R.C."/>
            <person name="Labutti K."/>
            <person name="Haridas S."/>
            <person name="Kuo A."/>
            <person name="Salamov A."/>
            <person name="Ahrendt S.R."/>
            <person name="Lipzen A."/>
            <person name="Sullivan W."/>
            <person name="Andreopoulos W.B."/>
            <person name="Clum A."/>
            <person name="Lindquist E."/>
            <person name="Daum C."/>
            <person name="Ramamoorthy G.K."/>
            <person name="Gryganskyi A."/>
            <person name="Culley D."/>
            <person name="Magnuson J.K."/>
            <person name="James T.Y."/>
            <person name="O'Malley M.A."/>
            <person name="Stajich J.E."/>
            <person name="Spatafora J.W."/>
            <person name="Visel A."/>
            <person name="Grigoriev I.V."/>
        </authorList>
    </citation>
    <scope>NUCLEOTIDE SEQUENCE [LARGE SCALE GENOMIC DNA]</scope>
    <source>
        <strain evidence="2 3">S4</strain>
    </source>
</reference>
<dbReference type="AlphaFoldDB" id="A0A1Y1VU91"/>
<dbReference type="PANTHER" id="PTHR44207:SF2">
    <property type="entry name" value="REPEAT PROTEIN, PUTATIVE-RELATED"/>
    <property type="match status" value="1"/>
</dbReference>
<keyword evidence="3" id="KW-1185">Reference proteome</keyword>
<dbReference type="SMART" id="SM00248">
    <property type="entry name" value="ANK"/>
    <property type="match status" value="6"/>
</dbReference>
<organism evidence="2 3">
    <name type="scientific">Anaeromyces robustus</name>
    <dbReference type="NCBI Taxonomy" id="1754192"/>
    <lineage>
        <taxon>Eukaryota</taxon>
        <taxon>Fungi</taxon>
        <taxon>Fungi incertae sedis</taxon>
        <taxon>Chytridiomycota</taxon>
        <taxon>Chytridiomycota incertae sedis</taxon>
        <taxon>Neocallimastigomycetes</taxon>
        <taxon>Neocallimastigales</taxon>
        <taxon>Neocallimastigaceae</taxon>
        <taxon>Anaeromyces</taxon>
    </lineage>
</organism>
<sequence>MMACEQANLDLVKYLIIHGANINEKMKNENETALSLTYQKIEEELVNYFFNLKRWTIISHRYGTSALMYACKRENMNMVQYLIEKCKVKLNLQDQYGKNEIMIACQKGNLPIVKYLIDHGGNLWMKDKNGVNSLMYACKSGSLPLIHYLVMEKGSPINEKNYQKESSLEFACSYGKNRIVEYLIEKGANLNNINKQGCTPLMKACYSLRNRPMDWNERDGVLSSIKYLINLGARIDIEDKNHMTALLYFYRSRIYYNDTLLMRKYLKLTVKKLAILQNSINY</sequence>
<dbReference type="InterPro" id="IPR036770">
    <property type="entry name" value="Ankyrin_rpt-contain_sf"/>
</dbReference>
<keyword evidence="1" id="KW-0040">ANK repeat</keyword>
<dbReference type="Proteomes" id="UP000193944">
    <property type="component" value="Unassembled WGS sequence"/>
</dbReference>
<evidence type="ECO:0000256" key="1">
    <source>
        <dbReference type="PROSITE-ProRule" id="PRU00023"/>
    </source>
</evidence>
<gene>
    <name evidence="2" type="ORF">BCR32DRAFT_238559</name>
</gene>
<feature type="repeat" description="ANK" evidence="1">
    <location>
        <begin position="96"/>
        <end position="128"/>
    </location>
</feature>
<dbReference type="InterPro" id="IPR002110">
    <property type="entry name" value="Ankyrin_rpt"/>
</dbReference>
<dbReference type="EMBL" id="MCFG01000492">
    <property type="protein sequence ID" value="ORX64878.1"/>
    <property type="molecule type" value="Genomic_DNA"/>
</dbReference>
<dbReference type="Gene3D" id="1.25.40.20">
    <property type="entry name" value="Ankyrin repeat-containing domain"/>
    <property type="match status" value="1"/>
</dbReference>
<name>A0A1Y1VU91_9FUNG</name>
<evidence type="ECO:0000313" key="2">
    <source>
        <dbReference type="EMBL" id="ORX64878.1"/>
    </source>
</evidence>